<keyword evidence="8" id="KW-0472">Membrane</keyword>
<protein>
    <recommendedName>
        <fullName evidence="8">Ion-translocating oxidoreductase complex subunit C</fullName>
        <ecNumber evidence="8">7.-.-.-</ecNumber>
    </recommendedName>
    <alternativeName>
        <fullName evidence="8">Rnf electron transport complex subunit C</fullName>
    </alternativeName>
</protein>
<feature type="binding site" evidence="8">
    <location>
        <position position="381"/>
    </location>
    <ligand>
        <name>[4Fe-4S] cluster</name>
        <dbReference type="ChEBI" id="CHEBI:49883"/>
        <label>1</label>
    </ligand>
</feature>
<keyword evidence="8" id="KW-0997">Cell inner membrane</keyword>
<accession>A0ABU1V3E2</accession>
<dbReference type="InterPro" id="IPR017896">
    <property type="entry name" value="4Fe4S_Fe-S-bd"/>
</dbReference>
<comment type="cofactor">
    <cofactor evidence="8">
        <name>[4Fe-4S] cluster</name>
        <dbReference type="ChEBI" id="CHEBI:49883"/>
    </cofactor>
    <text evidence="8">Binds 2 [4Fe-4S] clusters per subunit.</text>
</comment>
<evidence type="ECO:0000256" key="9">
    <source>
        <dbReference type="SAM" id="Coils"/>
    </source>
</evidence>
<dbReference type="InterPro" id="IPR037225">
    <property type="entry name" value="Nuo51_FMN-bd_sf"/>
</dbReference>
<comment type="subcellular location">
    <subcellularLocation>
        <location evidence="8">Cell inner membrane</location>
        <topology evidence="8">Peripheral membrane protein</topology>
    </subcellularLocation>
</comment>
<dbReference type="EC" id="7.-.-.-" evidence="8"/>
<dbReference type="PROSITE" id="PS00198">
    <property type="entry name" value="4FE4S_FER_1"/>
    <property type="match status" value="1"/>
</dbReference>
<evidence type="ECO:0000256" key="1">
    <source>
        <dbReference type="ARBA" id="ARBA00022448"/>
    </source>
</evidence>
<keyword evidence="12" id="KW-1185">Reference proteome</keyword>
<dbReference type="Pfam" id="PF12838">
    <property type="entry name" value="Fer4_7"/>
    <property type="match status" value="1"/>
</dbReference>
<dbReference type="InterPro" id="IPR011538">
    <property type="entry name" value="Nuo51_FMN-bd"/>
</dbReference>
<dbReference type="PANTHER" id="PTHR43034">
    <property type="entry name" value="ION-TRANSLOCATING OXIDOREDUCTASE COMPLEX SUBUNIT C"/>
    <property type="match status" value="1"/>
</dbReference>
<evidence type="ECO:0000256" key="7">
    <source>
        <dbReference type="ARBA" id="ARBA00023014"/>
    </source>
</evidence>
<feature type="binding site" evidence="8">
    <location>
        <position position="423"/>
    </location>
    <ligand>
        <name>[4Fe-4S] cluster</name>
        <dbReference type="ChEBI" id="CHEBI:49883"/>
        <label>2</label>
    </ligand>
</feature>
<dbReference type="SUPFAM" id="SSF142019">
    <property type="entry name" value="Nqo1 FMN-binding domain-like"/>
    <property type="match status" value="1"/>
</dbReference>
<comment type="similarity">
    <text evidence="8">Belongs to the 4Fe4S bacterial-type ferredoxin family. RnfC subfamily.</text>
</comment>
<keyword evidence="5 8" id="KW-0249">Electron transport</keyword>
<feature type="binding site" evidence="8">
    <location>
        <position position="387"/>
    </location>
    <ligand>
        <name>[4Fe-4S] cluster</name>
        <dbReference type="ChEBI" id="CHEBI:49883"/>
        <label>1</label>
    </ligand>
</feature>
<keyword evidence="3 8" id="KW-0479">Metal-binding</keyword>
<dbReference type="InterPro" id="IPR017900">
    <property type="entry name" value="4Fe4S_Fe_S_CS"/>
</dbReference>
<proteinExistence type="inferred from homology"/>
<dbReference type="Pfam" id="PF01512">
    <property type="entry name" value="Complex1_51K"/>
    <property type="match status" value="1"/>
</dbReference>
<feature type="coiled-coil region" evidence="9">
    <location>
        <begin position="563"/>
        <end position="590"/>
    </location>
</feature>
<feature type="binding site" evidence="8">
    <location>
        <position position="426"/>
    </location>
    <ligand>
        <name>[4Fe-4S] cluster</name>
        <dbReference type="ChEBI" id="CHEBI:49883"/>
        <label>2</label>
    </ligand>
</feature>
<comment type="function">
    <text evidence="8">Part of a membrane-bound complex that couples electron transfer with translocation of ions across the membrane.</text>
</comment>
<evidence type="ECO:0000259" key="10">
    <source>
        <dbReference type="PROSITE" id="PS51379"/>
    </source>
</evidence>
<dbReference type="NCBIfam" id="TIGR01945">
    <property type="entry name" value="rnfC"/>
    <property type="match status" value="1"/>
</dbReference>
<comment type="subunit">
    <text evidence="8">The complex is composed of six subunits: RnfA, RnfB, RnfC, RnfD, RnfE and RnfG.</text>
</comment>
<evidence type="ECO:0000256" key="3">
    <source>
        <dbReference type="ARBA" id="ARBA00022723"/>
    </source>
</evidence>
<feature type="coiled-coil region" evidence="9">
    <location>
        <begin position="466"/>
        <end position="500"/>
    </location>
</feature>
<dbReference type="SUPFAM" id="SSF46548">
    <property type="entry name" value="alpha-helical ferredoxin"/>
    <property type="match status" value="1"/>
</dbReference>
<reference evidence="11 12" key="1">
    <citation type="submission" date="2023-07" db="EMBL/GenBank/DDBJ databases">
        <title>Sorghum-associated microbial communities from plants grown in Nebraska, USA.</title>
        <authorList>
            <person name="Schachtman D."/>
        </authorList>
    </citation>
    <scope>NUCLEOTIDE SEQUENCE [LARGE SCALE GENOMIC DNA]</scope>
    <source>
        <strain evidence="11 12">BE190</strain>
    </source>
</reference>
<feature type="binding site" evidence="8">
    <location>
        <position position="391"/>
    </location>
    <ligand>
        <name>[4Fe-4S] cluster</name>
        <dbReference type="ChEBI" id="CHEBI:49883"/>
        <label>2</label>
    </ligand>
</feature>
<keyword evidence="6 8" id="KW-0408">Iron</keyword>
<dbReference type="InterPro" id="IPR026902">
    <property type="entry name" value="RnfC_N"/>
</dbReference>
<dbReference type="PROSITE" id="PS51379">
    <property type="entry name" value="4FE4S_FER_2"/>
    <property type="match status" value="2"/>
</dbReference>
<evidence type="ECO:0000256" key="5">
    <source>
        <dbReference type="ARBA" id="ARBA00022982"/>
    </source>
</evidence>
<feature type="coiled-coil region" evidence="9">
    <location>
        <begin position="742"/>
        <end position="776"/>
    </location>
</feature>
<keyword evidence="8" id="KW-1003">Cell membrane</keyword>
<keyword evidence="9" id="KW-0175">Coiled coil</keyword>
<feature type="binding site" evidence="8">
    <location>
        <position position="384"/>
    </location>
    <ligand>
        <name>[4Fe-4S] cluster</name>
        <dbReference type="ChEBI" id="CHEBI:49883"/>
        <label>1</label>
    </ligand>
</feature>
<name>A0ABU1V3E2_9GAMM</name>
<gene>
    <name evidence="8" type="primary">rnfC</name>
    <name evidence="11" type="ORF">J2X05_004005</name>
</gene>
<evidence type="ECO:0000256" key="6">
    <source>
        <dbReference type="ARBA" id="ARBA00023004"/>
    </source>
</evidence>
<dbReference type="InterPro" id="IPR010208">
    <property type="entry name" value="Ion_transpt_RnfC/RsxC"/>
</dbReference>
<evidence type="ECO:0000256" key="2">
    <source>
        <dbReference type="ARBA" id="ARBA00022485"/>
    </source>
</evidence>
<feature type="binding site" evidence="8">
    <location>
        <position position="430"/>
    </location>
    <ligand>
        <name>[4Fe-4S] cluster</name>
        <dbReference type="ChEBI" id="CHEBI:49883"/>
        <label>1</label>
    </ligand>
</feature>
<keyword evidence="4 8" id="KW-0677">Repeat</keyword>
<evidence type="ECO:0000313" key="11">
    <source>
        <dbReference type="EMBL" id="MDR7091967.1"/>
    </source>
</evidence>
<evidence type="ECO:0000313" key="12">
    <source>
        <dbReference type="Proteomes" id="UP001253595"/>
    </source>
</evidence>
<dbReference type="PANTHER" id="PTHR43034:SF2">
    <property type="entry name" value="ION-TRANSLOCATING OXIDOREDUCTASE COMPLEX SUBUNIT C"/>
    <property type="match status" value="1"/>
</dbReference>
<dbReference type="HAMAP" id="MF_00461">
    <property type="entry name" value="RsxC_RnfC"/>
    <property type="match status" value="1"/>
</dbReference>
<dbReference type="Gene3D" id="3.30.70.20">
    <property type="match status" value="1"/>
</dbReference>
<dbReference type="Pfam" id="PF13375">
    <property type="entry name" value="RnfC_N"/>
    <property type="match status" value="1"/>
</dbReference>
<comment type="caution">
    <text evidence="11">The sequence shown here is derived from an EMBL/GenBank/DDBJ whole genome shotgun (WGS) entry which is preliminary data.</text>
</comment>
<keyword evidence="8" id="KW-1278">Translocase</keyword>
<evidence type="ECO:0000256" key="8">
    <source>
        <dbReference type="HAMAP-Rule" id="MF_00461"/>
    </source>
</evidence>
<dbReference type="EMBL" id="JAVDVX010000009">
    <property type="protein sequence ID" value="MDR7091967.1"/>
    <property type="molecule type" value="Genomic_DNA"/>
</dbReference>
<dbReference type="NCBIfam" id="NF003454">
    <property type="entry name" value="PRK05035.1"/>
    <property type="match status" value="1"/>
</dbReference>
<dbReference type="RefSeq" id="WP_310075817.1">
    <property type="nucleotide sequence ID" value="NZ_JAVDVX010000009.1"/>
</dbReference>
<organism evidence="11 12">
    <name type="scientific">Cellvibrio fibrivorans</name>
    <dbReference type="NCBI Taxonomy" id="126350"/>
    <lineage>
        <taxon>Bacteria</taxon>
        <taxon>Pseudomonadati</taxon>
        <taxon>Pseudomonadota</taxon>
        <taxon>Gammaproteobacteria</taxon>
        <taxon>Cellvibrionales</taxon>
        <taxon>Cellvibrionaceae</taxon>
        <taxon>Cellvibrio</taxon>
    </lineage>
</organism>
<sequence>MTSLIKVWELPGGVHPPEHKDQSLQLPLGNIPLPPVLVIPLNQHMGTPAQPVVQVGERVLTGQLIGTADGTFSANTHASTSGTVIAIEERAIPHPSGMNSESVVIEPDGKNEWIELTACEDYRSLDRLTLLDKIRAAGVAGLGGAGFPTAVKLAPKSTQVIDTLILNGAECEPYITADDMLMQVRAAELVAGTLLLSHILHHPKNLLIGIEDNKPKAIAAVKAAVAGAAVNDPEAANIQVVVFPTKYPSGGAKQLIQILTGREIPSGHHSADIGVICVNVGTAVAAWRAVRFGEPLVSRVATVVGESLTTQRNIDVLFGTPTSYVLAQHGFNANNASRVVMGGPMMGFTLLDLDAPVIKTTNCILAPSKQELPEPLPAQACIRCGMCAEVCPASLLPQQLFWYAQAEDFDRLESHNLFDCIECGACSYVCPSTIPLVQYYRAAKGSIRLHEIEKEKSDRSRQRFEFRQQRIAKEEAEKEAKRVARQKAAEEAKKKLAEKAAAPAPSSNVISAAAAVSSAVQVAPDEQKAKLERLVAAAKNTLEFQQKPLVPNKTNPVISDEQLVKQQVRIKQAELKLAEAEKKLADFSAQTSNAEPGATSAPVTVAAAAVAPAVDMNDPVAAAIARAQAKLTMSPEDKARANLESLRARLAKAEEKVATAKTEGSANLDALQQGAEKLQQKITEALAELTALGIKDEPIAVPEPVAPVAPVAEPVSAEQSAAQAAIEKAKAKAAAMASMSDEEKRAEQIQSLQTRLAKARERLAKAEADNDANIEAFRAGVTKLEEKLNELA</sequence>
<dbReference type="Gene3D" id="3.40.50.11540">
    <property type="entry name" value="NADH-ubiquinone oxidoreductase 51kDa subunit"/>
    <property type="match status" value="1"/>
</dbReference>
<dbReference type="Proteomes" id="UP001253595">
    <property type="component" value="Unassembled WGS sequence"/>
</dbReference>
<feature type="coiled-coil region" evidence="9">
    <location>
        <begin position="636"/>
        <end position="695"/>
    </location>
</feature>
<keyword evidence="1 8" id="KW-0813">Transport</keyword>
<feature type="binding site" evidence="8">
    <location>
        <position position="420"/>
    </location>
    <ligand>
        <name>[4Fe-4S] cluster</name>
        <dbReference type="ChEBI" id="CHEBI:49883"/>
        <label>2</label>
    </ligand>
</feature>
<keyword evidence="2 8" id="KW-0004">4Fe-4S</keyword>
<keyword evidence="7 8" id="KW-0411">Iron-sulfur</keyword>
<evidence type="ECO:0000256" key="4">
    <source>
        <dbReference type="ARBA" id="ARBA00022737"/>
    </source>
</evidence>
<feature type="domain" description="4Fe-4S ferredoxin-type" evidence="10">
    <location>
        <begin position="371"/>
        <end position="401"/>
    </location>
</feature>
<feature type="domain" description="4Fe-4S ferredoxin-type" evidence="10">
    <location>
        <begin position="410"/>
        <end position="439"/>
    </location>
</feature>